<evidence type="ECO:0000313" key="2">
    <source>
        <dbReference type="Proteomes" id="UP000262177"/>
    </source>
</evidence>
<proteinExistence type="predicted"/>
<reference evidence="1 2" key="1">
    <citation type="journal article" date="2017" name="Biosci. Biotechnol. Biochem.">
        <title>Identification and characterization of a sulfoglycosidase from Bifidobacterium bifidum implicated in mucin glycan utilization.</title>
        <authorList>
            <person name="Katoh T."/>
            <person name="Maeshibu T."/>
            <person name="Kikkawa K."/>
            <person name="Gotoh A."/>
            <person name="Tomabechi Y."/>
            <person name="Nakamura M."/>
            <person name="Liao W.-H."/>
            <person name="Yamaguchi M."/>
            <person name="Ashida H."/>
            <person name="Yamamoto K."/>
            <person name="Katayama T."/>
        </authorList>
    </citation>
    <scope>NUCLEOTIDE SEQUENCE [LARGE SCALE GENOMIC DNA]</scope>
    <source>
        <strain evidence="1 2">JCM 7004</strain>
    </source>
</reference>
<protein>
    <submittedName>
        <fullName evidence="1">Uncharacterized protein</fullName>
    </submittedName>
</protein>
<dbReference type="Proteomes" id="UP000262177">
    <property type="component" value="Chromosome"/>
</dbReference>
<sequence length="64" mass="6810">MPPYATAGGFVGAGLANAALRAWLRFTTETMAPTNMNNVPAMIAYIPYDGTSEKDRSLARFSPG</sequence>
<gene>
    <name evidence="1" type="ORF">BBJK_00160</name>
</gene>
<organism evidence="1 2">
    <name type="scientific">Bifidobacterium bifidum LMG 13195</name>
    <dbReference type="NCBI Taxonomy" id="1207542"/>
    <lineage>
        <taxon>Bacteria</taxon>
        <taxon>Bacillati</taxon>
        <taxon>Actinomycetota</taxon>
        <taxon>Actinomycetes</taxon>
        <taxon>Bifidobacteriales</taxon>
        <taxon>Bifidobacteriaceae</taxon>
        <taxon>Bifidobacterium</taxon>
    </lineage>
</organism>
<dbReference type="EMBL" id="AP018131">
    <property type="protein sequence ID" value="BBA47157.1"/>
    <property type="molecule type" value="Genomic_DNA"/>
</dbReference>
<accession>A0A286TAA0</accession>
<name>A0A286TAA0_BIFBI</name>
<evidence type="ECO:0000313" key="1">
    <source>
        <dbReference type="EMBL" id="BBA47157.1"/>
    </source>
</evidence>
<dbReference type="AlphaFoldDB" id="A0A286TAA0"/>